<keyword evidence="4" id="KW-1185">Reference proteome</keyword>
<feature type="active site" description="Proton acceptor" evidence="2">
    <location>
        <position position="129"/>
    </location>
</feature>
<reference evidence="3 4" key="1">
    <citation type="submission" date="2021-07" db="EMBL/GenBank/DDBJ databases">
        <title>complete genome sequencing of Tessaracoccus sp.J1M15.</title>
        <authorList>
            <person name="Bae J.-W."/>
            <person name="Kim D.-y."/>
        </authorList>
    </citation>
    <scope>NUCLEOTIDE SEQUENCE [LARGE SCALE GENOMIC DNA]</scope>
    <source>
        <strain evidence="3 4">J1M15</strain>
    </source>
</reference>
<dbReference type="RefSeq" id="WP_219083669.1">
    <property type="nucleotide sequence ID" value="NZ_CP079216.1"/>
</dbReference>
<evidence type="ECO:0000256" key="2">
    <source>
        <dbReference type="HAMAP-Rule" id="MF_01940"/>
    </source>
</evidence>
<organism evidence="3 4">
    <name type="scientific">Tessaracoccus palaemonis</name>
    <dbReference type="NCBI Taxonomy" id="2829499"/>
    <lineage>
        <taxon>Bacteria</taxon>
        <taxon>Bacillati</taxon>
        <taxon>Actinomycetota</taxon>
        <taxon>Actinomycetes</taxon>
        <taxon>Propionibacteriales</taxon>
        <taxon>Propionibacteriaceae</taxon>
        <taxon>Tessaracoccus</taxon>
    </lineage>
</organism>
<comment type="function">
    <text evidence="2">Hydrolyzes RNA 2',3'-cyclic phosphodiester to an RNA 2'-phosphomonoester.</text>
</comment>
<dbReference type="Pfam" id="PF13563">
    <property type="entry name" value="2_5_RNA_ligase2"/>
    <property type="match status" value="1"/>
</dbReference>
<dbReference type="InterPro" id="IPR004175">
    <property type="entry name" value="RNA_CPDase"/>
</dbReference>
<sequence>MGARMFTALLPPDEVVGDLDGLLEPRRDSDERLRWTRPVGWHVTTSFMGDVDLWRVESLVEHLAVAASHAAPFDVGLSGGVAFPSPDRAKVLALAVGPGHDQLAALSAGCRRAGSRAGIEVDGARFVGHLTLARTSHGFNATRWLEVLGSFPRWAWRADELCLIESLQRGREYAVVERFALGAPARGALD</sequence>
<name>A0ABX8SK42_9ACTN</name>
<dbReference type="Proteomes" id="UP000824504">
    <property type="component" value="Chromosome"/>
</dbReference>
<evidence type="ECO:0000313" key="4">
    <source>
        <dbReference type="Proteomes" id="UP000824504"/>
    </source>
</evidence>
<feature type="short sequence motif" description="HXTX 2" evidence="2">
    <location>
        <begin position="129"/>
        <end position="132"/>
    </location>
</feature>
<dbReference type="EMBL" id="CP079216">
    <property type="protein sequence ID" value="QXT63742.1"/>
    <property type="molecule type" value="Genomic_DNA"/>
</dbReference>
<proteinExistence type="inferred from homology"/>
<comment type="catalytic activity">
    <reaction evidence="2">
        <text>a 3'-end 2',3'-cyclophospho-ribonucleotide-RNA + H2O = a 3'-end 2'-phospho-ribonucleotide-RNA + H(+)</text>
        <dbReference type="Rhea" id="RHEA:11828"/>
        <dbReference type="Rhea" id="RHEA-COMP:10464"/>
        <dbReference type="Rhea" id="RHEA-COMP:17353"/>
        <dbReference type="ChEBI" id="CHEBI:15377"/>
        <dbReference type="ChEBI" id="CHEBI:15378"/>
        <dbReference type="ChEBI" id="CHEBI:83064"/>
        <dbReference type="ChEBI" id="CHEBI:173113"/>
        <dbReference type="EC" id="3.1.4.58"/>
    </reaction>
</comment>
<evidence type="ECO:0000313" key="3">
    <source>
        <dbReference type="EMBL" id="QXT63742.1"/>
    </source>
</evidence>
<keyword evidence="1 2" id="KW-0378">Hydrolase</keyword>
<gene>
    <name evidence="3" type="primary">thpR</name>
    <name evidence="3" type="ORF">KDB89_04490</name>
</gene>
<feature type="short sequence motif" description="HXTX 1" evidence="2">
    <location>
        <begin position="42"/>
        <end position="45"/>
    </location>
</feature>
<evidence type="ECO:0000256" key="1">
    <source>
        <dbReference type="ARBA" id="ARBA00022801"/>
    </source>
</evidence>
<dbReference type="EC" id="3.1.4.58" evidence="2"/>
<dbReference type="NCBIfam" id="TIGR02258">
    <property type="entry name" value="2_5_ligase"/>
    <property type="match status" value="1"/>
</dbReference>
<comment type="similarity">
    <text evidence="2">Belongs to the 2H phosphoesterase superfamily. ThpR family.</text>
</comment>
<dbReference type="PANTHER" id="PTHR35561">
    <property type="entry name" value="RNA 2',3'-CYCLIC PHOSPHODIESTERASE"/>
    <property type="match status" value="1"/>
</dbReference>
<feature type="active site" description="Proton donor" evidence="2">
    <location>
        <position position="42"/>
    </location>
</feature>
<dbReference type="HAMAP" id="MF_01940">
    <property type="entry name" value="RNA_CPDase"/>
    <property type="match status" value="1"/>
</dbReference>
<accession>A0ABX8SK42</accession>
<protein>
    <recommendedName>
        <fullName evidence="2">RNA 2',3'-cyclic phosphodiesterase</fullName>
        <shortName evidence="2">RNA 2',3'-CPDase</shortName>
        <ecNumber evidence="2">3.1.4.58</ecNumber>
    </recommendedName>
</protein>
<dbReference type="PANTHER" id="PTHR35561:SF1">
    <property type="entry name" value="RNA 2',3'-CYCLIC PHOSPHODIESTERASE"/>
    <property type="match status" value="1"/>
</dbReference>